<dbReference type="Gene3D" id="3.30.560.10">
    <property type="entry name" value="Glucose Oxidase, domain 3"/>
    <property type="match status" value="1"/>
</dbReference>
<dbReference type="GO" id="GO:0050660">
    <property type="term" value="F:flavin adenine dinucleotide binding"/>
    <property type="evidence" value="ECO:0007669"/>
    <property type="project" value="InterPro"/>
</dbReference>
<protein>
    <submittedName>
        <fullName evidence="7">Pyridoxine 4-oxidase</fullName>
        <ecNumber evidence="7">1.1.3.12</ecNumber>
    </submittedName>
</protein>
<organism evidence="7 8">
    <name type="scientific">Hartmannibacter diazotrophicus</name>
    <dbReference type="NCBI Taxonomy" id="1482074"/>
    <lineage>
        <taxon>Bacteria</taxon>
        <taxon>Pseudomonadati</taxon>
        <taxon>Pseudomonadota</taxon>
        <taxon>Alphaproteobacteria</taxon>
        <taxon>Hyphomicrobiales</taxon>
        <taxon>Pleomorphomonadaceae</taxon>
        <taxon>Hartmannibacter</taxon>
    </lineage>
</organism>
<evidence type="ECO:0000256" key="5">
    <source>
        <dbReference type="PIRSR" id="PIRSR000137-2"/>
    </source>
</evidence>
<dbReference type="InterPro" id="IPR000172">
    <property type="entry name" value="GMC_OxRdtase_N"/>
</dbReference>
<sequence length="520" mass="55344">MQQIDILVIGAGSAGSVLAARLSENPDVSVVVLEAGDFPRDPDIAIPQMWPMLQGRDYDWAYETVPQPGTAGRVHPWPRGRIVGGSSCLHAMGHFRGHADDFAPWAEATGSRKWSYEGLLPWFKATESFSGGAGPMHGADGPMPVRLPDDEVSPVVRAYMAAGAEMGVPVIGDHNTGPMKGVAPNSLMIRDGKRVSAADAFLLPALSRPNLTLMTGIKVHRLLVEGNRVAGVLAEVDGERREIRAGRTILAAGAIASPLLLMRSGIGPADDLAKAGIACRLDRPEVGRNLQDHLLTAGNVYRSRRPVPPSRLQHSESMMYLDDADPTIADGAPSVVIGCVAAPTVSECLAAPDYGSAYSILSGVTHPTSRGRLTVTGPDLADPPMIDPAYFSTESDRRLAVRALELAREVGHQAALDDWRAEEIYPGPEVRDAKGLMAFIEKAAITHHHPVGTCRMGADDDSVVDADLRLRGFEDAYIVDASVMPTLTSGPIHAAILAMAASFADEFSATWMSGKAREPA</sequence>
<evidence type="ECO:0000256" key="1">
    <source>
        <dbReference type="ARBA" id="ARBA00001974"/>
    </source>
</evidence>
<dbReference type="Pfam" id="PF05199">
    <property type="entry name" value="GMC_oxred_C"/>
    <property type="match status" value="1"/>
</dbReference>
<dbReference type="Proteomes" id="UP000223606">
    <property type="component" value="Chromosome 1"/>
</dbReference>
<dbReference type="RefSeq" id="WP_099553625.1">
    <property type="nucleotide sequence ID" value="NZ_LT960614.1"/>
</dbReference>
<reference evidence="8" key="1">
    <citation type="submission" date="2017-09" db="EMBL/GenBank/DDBJ databases">
        <title>Genome sequence of Nannocystis excedens DSM 71.</title>
        <authorList>
            <person name="Blom J."/>
        </authorList>
    </citation>
    <scope>NUCLEOTIDE SEQUENCE [LARGE SCALE GENOMIC DNA]</scope>
    <source>
        <strain evidence="8">type strain: E19</strain>
    </source>
</reference>
<dbReference type="OrthoDB" id="9785276at2"/>
<feature type="domain" description="Glucose-methanol-choline oxidoreductase N-terminal" evidence="6">
    <location>
        <begin position="253"/>
        <end position="267"/>
    </location>
</feature>
<feature type="binding site" evidence="5">
    <location>
        <position position="219"/>
    </location>
    <ligand>
        <name>FAD</name>
        <dbReference type="ChEBI" id="CHEBI:57692"/>
    </ligand>
</feature>
<dbReference type="Gene3D" id="3.50.50.60">
    <property type="entry name" value="FAD/NAD(P)-binding domain"/>
    <property type="match status" value="1"/>
</dbReference>
<proteinExistence type="inferred from homology"/>
<keyword evidence="3" id="KW-0285">Flavoprotein</keyword>
<dbReference type="PANTHER" id="PTHR11552:SF147">
    <property type="entry name" value="CHOLINE DEHYDROGENASE, MITOCHONDRIAL"/>
    <property type="match status" value="1"/>
</dbReference>
<evidence type="ECO:0000313" key="7">
    <source>
        <dbReference type="EMBL" id="SON53788.1"/>
    </source>
</evidence>
<dbReference type="InterPro" id="IPR007867">
    <property type="entry name" value="GMC_OxRtase_C"/>
</dbReference>
<gene>
    <name evidence="7" type="primary">pno</name>
    <name evidence="7" type="ORF">HDIA_0247</name>
</gene>
<dbReference type="AlphaFoldDB" id="A0A2C9D0U4"/>
<evidence type="ECO:0000259" key="6">
    <source>
        <dbReference type="PROSITE" id="PS00624"/>
    </source>
</evidence>
<name>A0A2C9D0U4_9HYPH</name>
<dbReference type="InterPro" id="IPR012132">
    <property type="entry name" value="GMC_OxRdtase"/>
</dbReference>
<keyword evidence="4 5" id="KW-0274">FAD</keyword>
<dbReference type="EMBL" id="LT960614">
    <property type="protein sequence ID" value="SON53788.1"/>
    <property type="molecule type" value="Genomic_DNA"/>
</dbReference>
<evidence type="ECO:0000313" key="8">
    <source>
        <dbReference type="Proteomes" id="UP000223606"/>
    </source>
</evidence>
<keyword evidence="7" id="KW-0560">Oxidoreductase</keyword>
<evidence type="ECO:0000256" key="4">
    <source>
        <dbReference type="ARBA" id="ARBA00022827"/>
    </source>
</evidence>
<dbReference type="GO" id="GO:0050237">
    <property type="term" value="F:pyridoxine 4-oxidase activity"/>
    <property type="evidence" value="ECO:0007669"/>
    <property type="project" value="UniProtKB-EC"/>
</dbReference>
<comment type="similarity">
    <text evidence="2">Belongs to the GMC oxidoreductase family.</text>
</comment>
<dbReference type="PROSITE" id="PS00624">
    <property type="entry name" value="GMC_OXRED_2"/>
    <property type="match status" value="1"/>
</dbReference>
<dbReference type="SUPFAM" id="SSF54373">
    <property type="entry name" value="FAD-linked reductases, C-terminal domain"/>
    <property type="match status" value="1"/>
</dbReference>
<dbReference type="PIRSF" id="PIRSF000137">
    <property type="entry name" value="Alcohol_oxidase"/>
    <property type="match status" value="1"/>
</dbReference>
<dbReference type="Pfam" id="PF00732">
    <property type="entry name" value="GMC_oxred_N"/>
    <property type="match status" value="1"/>
</dbReference>
<accession>A0A2C9D0U4</accession>
<comment type="cofactor">
    <cofactor evidence="1 5">
        <name>FAD</name>
        <dbReference type="ChEBI" id="CHEBI:57692"/>
    </cofactor>
</comment>
<dbReference type="EC" id="1.1.3.12" evidence="7"/>
<dbReference type="InterPro" id="IPR036188">
    <property type="entry name" value="FAD/NAD-bd_sf"/>
</dbReference>
<dbReference type="KEGG" id="hdi:HDIA_0247"/>
<evidence type="ECO:0000256" key="2">
    <source>
        <dbReference type="ARBA" id="ARBA00010790"/>
    </source>
</evidence>
<dbReference type="PANTHER" id="PTHR11552">
    <property type="entry name" value="GLUCOSE-METHANOL-CHOLINE GMC OXIDOREDUCTASE"/>
    <property type="match status" value="1"/>
</dbReference>
<evidence type="ECO:0000256" key="3">
    <source>
        <dbReference type="ARBA" id="ARBA00022630"/>
    </source>
</evidence>
<dbReference type="SUPFAM" id="SSF51905">
    <property type="entry name" value="FAD/NAD(P)-binding domain"/>
    <property type="match status" value="1"/>
</dbReference>
<keyword evidence="8" id="KW-1185">Reference proteome</keyword>